<proteinExistence type="predicted"/>
<organism evidence="1">
    <name type="scientific">hydrothermal vent metagenome</name>
    <dbReference type="NCBI Taxonomy" id="652676"/>
    <lineage>
        <taxon>unclassified sequences</taxon>
        <taxon>metagenomes</taxon>
        <taxon>ecological metagenomes</taxon>
    </lineage>
</organism>
<protein>
    <submittedName>
        <fullName evidence="1">Uncharacterized protein</fullName>
    </submittedName>
</protein>
<reference evidence="1" key="1">
    <citation type="submission" date="2018-10" db="EMBL/GenBank/DDBJ databases">
        <authorList>
            <person name="Aoki K."/>
        </authorList>
    </citation>
    <scope>NUCLEOTIDE SEQUENCE</scope>
</reference>
<sequence>MAKIINEKTIRLQYIRVLEKFVKRTIILLKHHSFDHEIFKAKTLKNYEFVSKVQVVRLDSGYMKKLLAYTQTILNTLNSHNKTFKNEQQFLLKEANLLQKEKNKTNYKKDKHVKKRFNDGY</sequence>
<evidence type="ECO:0000313" key="1">
    <source>
        <dbReference type="EMBL" id="VAY87363.1"/>
    </source>
</evidence>
<accession>A0A3B1E789</accession>
<dbReference type="AlphaFoldDB" id="A0A3B1E789"/>
<name>A0A3B1E789_9ZZZZ</name>
<gene>
    <name evidence="1" type="ORF">MNB_ARC-1_222</name>
</gene>
<dbReference type="EMBL" id="UOYO01000024">
    <property type="protein sequence ID" value="VAY87363.1"/>
    <property type="molecule type" value="Genomic_DNA"/>
</dbReference>